<keyword evidence="4" id="KW-1185">Reference proteome</keyword>
<accession>A0ABM1MU30</accession>
<dbReference type="GeneID" id="108563805"/>
<protein>
    <submittedName>
        <fullName evidence="5">Uncharacterized protein LOC108563805</fullName>
    </submittedName>
</protein>
<feature type="region of interest" description="Disordered" evidence="1">
    <location>
        <begin position="146"/>
        <end position="206"/>
    </location>
</feature>
<feature type="domain" description="Peptidase S1" evidence="3">
    <location>
        <begin position="942"/>
        <end position="1186"/>
    </location>
</feature>
<feature type="compositionally biased region" description="Pro residues" evidence="1">
    <location>
        <begin position="170"/>
        <end position="182"/>
    </location>
</feature>
<feature type="compositionally biased region" description="Polar residues" evidence="1">
    <location>
        <begin position="587"/>
        <end position="599"/>
    </location>
</feature>
<feature type="region of interest" description="Disordered" evidence="1">
    <location>
        <begin position="563"/>
        <end position="599"/>
    </location>
</feature>
<dbReference type="PRINTS" id="PR00722">
    <property type="entry name" value="CHYMOTRYPSIN"/>
</dbReference>
<evidence type="ECO:0000313" key="5">
    <source>
        <dbReference type="RefSeq" id="XP_017778080.1"/>
    </source>
</evidence>
<dbReference type="SMART" id="SM00020">
    <property type="entry name" value="Tryp_SPc"/>
    <property type="match status" value="1"/>
</dbReference>
<evidence type="ECO:0000256" key="2">
    <source>
        <dbReference type="SAM" id="SignalP"/>
    </source>
</evidence>
<keyword evidence="2" id="KW-0732">Signal</keyword>
<evidence type="ECO:0000259" key="3">
    <source>
        <dbReference type="PROSITE" id="PS50240"/>
    </source>
</evidence>
<reference evidence="5" key="1">
    <citation type="submission" date="2025-08" db="UniProtKB">
        <authorList>
            <consortium name="RefSeq"/>
        </authorList>
    </citation>
    <scope>IDENTIFICATION</scope>
</reference>
<dbReference type="PROSITE" id="PS00134">
    <property type="entry name" value="TRYPSIN_HIS"/>
    <property type="match status" value="1"/>
</dbReference>
<proteinExistence type="predicted"/>
<evidence type="ECO:0000313" key="4">
    <source>
        <dbReference type="Proteomes" id="UP000695000"/>
    </source>
</evidence>
<feature type="compositionally biased region" description="Pro residues" evidence="1">
    <location>
        <begin position="152"/>
        <end position="161"/>
    </location>
</feature>
<dbReference type="CDD" id="cd00190">
    <property type="entry name" value="Tryp_SPc"/>
    <property type="match status" value="1"/>
</dbReference>
<sequence>MGLLVKTALMAALLVAICNAEGSWSWNKDNDHTETTVEDQEAKATDVDEIVDTILTSGRQGRNLKGYDEIYSDPSFQEILQKGDDSDARNLIKDKLCSLGLMQCDDVEGKRPTYISPEDLVYAQPVDIKPIGRPIPSIPVKGPLPSRAFYGPPKPMPFPPKGPHHGPPRRYGPPPPNKPFYGPPHISKPLGPIFDKPPAPEFDVPPYEFQQSSAISSGGSSYFHNKQEIIKHPVQTEKEGVQQHVHHHFHHNADADGSIKQPTVIVNNPVPIPIGSFKPSEQILSGGFANSIKESSLSSSSLSSSAFGGFKGPINPSLSTGNLLSNGGFKGASAGSYGGQSIANYGSSTGLGTFGSVKPVVENSGPQQFGSSLFSGSSGSSGASSPVYAGSQLGSSGQFGSTGSSSLYGGSSSSSLYGSQFGASNSAGLNSGAGSFSSYGTGNNFGSTVGSYGNSDFYKKELNVNSGLQSNSLSGYGEKYQGLESARAENYDCVCVPFNQCPAQDVIGRKDDLFLALDPRNLKSDIEAEEERVLTDGNGNMTVVSVSKSTGLNVTAIEDKKDEPKKISKREATDSAKKDDTTKAEAVSTNTHTQYNNNKNIKPTFGVSFGLPNQGGQYAGYPINPVNPDNPLVNPYGSGGNGINLGLVSVNPLVSVQLTKDDYGEKVVKPFVNLHVTPNNFLLHKVADFFTYKTHSLLNNNHQHYHQHTYKPHYPHYHEPIHHGPIHSSGPYLESPPPHFEKPYLEEPHFEKPYFDKPHFEKPYFDKPYLEQPYIQKPYFDKPYYDKPLDQPFYEDYSSYGGADYFGRSSPNVTFENNALQNYANNYQTYDSYGYPTQGYDDGFSKRGGKSLHAPNTVKFPNSRRKRDLTDKIEKVKMSRDLTRERQFYGNGFPQRPPPGSCGPRHVCCKKPLRPQIPNIPNKQCGIRHSQGINGRIKNPVYVDGDSEFGEYPWQVAILKKDPKESVYVCGGTLIDPYHIITAAHCIKTYTPFDLRVRLGEWDVNHDVEFFPYIERDITNVNIHPEFYAGTLYNDLAVIRMDKPVDFNKYPHISPACLPSPQEDYTGTRCWTTGWGKDAFGDFGKYQNILKEVDVPIVGHGECEQRMKHTRLGYDFKLHPGFVCAGGEEGKDACKGDGGGPMVCERGGSWQVVGVVSWGIGCGQQGVPGVYVKVSHYLDWIKQITQRF</sequence>
<name>A0ABM1MU30_NICVS</name>
<dbReference type="PANTHER" id="PTHR24258:SF142">
    <property type="entry name" value="PEPTIDASE S1 DOMAIN-CONTAINING PROTEIN"/>
    <property type="match status" value="1"/>
</dbReference>
<dbReference type="Proteomes" id="UP000695000">
    <property type="component" value="Unplaced"/>
</dbReference>
<dbReference type="InterPro" id="IPR018114">
    <property type="entry name" value="TRYPSIN_HIS"/>
</dbReference>
<organism evidence="4 5">
    <name type="scientific">Nicrophorus vespilloides</name>
    <name type="common">Boreal carrion beetle</name>
    <dbReference type="NCBI Taxonomy" id="110193"/>
    <lineage>
        <taxon>Eukaryota</taxon>
        <taxon>Metazoa</taxon>
        <taxon>Ecdysozoa</taxon>
        <taxon>Arthropoda</taxon>
        <taxon>Hexapoda</taxon>
        <taxon>Insecta</taxon>
        <taxon>Pterygota</taxon>
        <taxon>Neoptera</taxon>
        <taxon>Endopterygota</taxon>
        <taxon>Coleoptera</taxon>
        <taxon>Polyphaga</taxon>
        <taxon>Staphyliniformia</taxon>
        <taxon>Silphidae</taxon>
        <taxon>Nicrophorinae</taxon>
        <taxon>Nicrophorus</taxon>
    </lineage>
</organism>
<dbReference type="PANTHER" id="PTHR24258">
    <property type="entry name" value="SERINE PROTEASE-RELATED"/>
    <property type="match status" value="1"/>
</dbReference>
<dbReference type="SUPFAM" id="SSF50494">
    <property type="entry name" value="Trypsin-like serine proteases"/>
    <property type="match status" value="1"/>
</dbReference>
<feature type="chain" id="PRO_5047198916" evidence="2">
    <location>
        <begin position="21"/>
        <end position="1188"/>
    </location>
</feature>
<dbReference type="InterPro" id="IPR001254">
    <property type="entry name" value="Trypsin_dom"/>
</dbReference>
<dbReference type="InterPro" id="IPR043504">
    <property type="entry name" value="Peptidase_S1_PA_chymotrypsin"/>
</dbReference>
<dbReference type="Gene3D" id="2.40.10.10">
    <property type="entry name" value="Trypsin-like serine proteases"/>
    <property type="match status" value="1"/>
</dbReference>
<dbReference type="RefSeq" id="XP_017778080.1">
    <property type="nucleotide sequence ID" value="XM_017922591.1"/>
</dbReference>
<feature type="signal peptide" evidence="2">
    <location>
        <begin position="1"/>
        <end position="20"/>
    </location>
</feature>
<evidence type="ECO:0000256" key="1">
    <source>
        <dbReference type="SAM" id="MobiDB-lite"/>
    </source>
</evidence>
<feature type="compositionally biased region" description="Basic and acidic residues" evidence="1">
    <location>
        <begin position="563"/>
        <end position="583"/>
    </location>
</feature>
<dbReference type="PROSITE" id="PS50240">
    <property type="entry name" value="TRYPSIN_DOM"/>
    <property type="match status" value="1"/>
</dbReference>
<dbReference type="Pfam" id="PF00089">
    <property type="entry name" value="Trypsin"/>
    <property type="match status" value="1"/>
</dbReference>
<dbReference type="InterPro" id="IPR001314">
    <property type="entry name" value="Peptidase_S1A"/>
</dbReference>
<gene>
    <name evidence="5" type="primary">LOC108563805</name>
</gene>
<dbReference type="InterPro" id="IPR009003">
    <property type="entry name" value="Peptidase_S1_PA"/>
</dbReference>